<dbReference type="PANTHER" id="PTHR10009:SF13">
    <property type="entry name" value="DOPAMINECHROME TAUTOMERASE"/>
    <property type="match status" value="1"/>
</dbReference>
<dbReference type="InterPro" id="IPR017996">
    <property type="entry name" value="MRJP/yellow-related"/>
</dbReference>
<evidence type="ECO:0000313" key="4">
    <source>
        <dbReference type="EMBL" id="KAK7574354.1"/>
    </source>
</evidence>
<keyword evidence="5" id="KW-1185">Reference proteome</keyword>
<evidence type="ECO:0000256" key="1">
    <source>
        <dbReference type="ARBA" id="ARBA00004613"/>
    </source>
</evidence>
<name>A0AAN9T730_9HEMI</name>
<dbReference type="AlphaFoldDB" id="A0AAN9T730"/>
<proteinExistence type="inferred from homology"/>
<evidence type="ECO:0008006" key="6">
    <source>
        <dbReference type="Google" id="ProtNLM"/>
    </source>
</evidence>
<dbReference type="InterPro" id="IPR011042">
    <property type="entry name" value="6-blade_b-propeller_TolB-like"/>
</dbReference>
<dbReference type="Pfam" id="PF03022">
    <property type="entry name" value="MRJP"/>
    <property type="match status" value="1"/>
</dbReference>
<dbReference type="PANTHER" id="PTHR10009">
    <property type="entry name" value="PROTEIN YELLOW-RELATED"/>
    <property type="match status" value="1"/>
</dbReference>
<organism evidence="4 5">
    <name type="scientific">Parthenolecanium corni</name>
    <dbReference type="NCBI Taxonomy" id="536013"/>
    <lineage>
        <taxon>Eukaryota</taxon>
        <taxon>Metazoa</taxon>
        <taxon>Ecdysozoa</taxon>
        <taxon>Arthropoda</taxon>
        <taxon>Hexapoda</taxon>
        <taxon>Insecta</taxon>
        <taxon>Pterygota</taxon>
        <taxon>Neoptera</taxon>
        <taxon>Paraneoptera</taxon>
        <taxon>Hemiptera</taxon>
        <taxon>Sternorrhyncha</taxon>
        <taxon>Coccoidea</taxon>
        <taxon>Coccidae</taxon>
        <taxon>Parthenolecanium</taxon>
    </lineage>
</organism>
<dbReference type="Gene3D" id="2.120.10.30">
    <property type="entry name" value="TolB, C-terminal domain"/>
    <property type="match status" value="1"/>
</dbReference>
<dbReference type="GO" id="GO:0005576">
    <property type="term" value="C:extracellular region"/>
    <property type="evidence" value="ECO:0007669"/>
    <property type="project" value="UniProtKB-SubCell"/>
</dbReference>
<gene>
    <name evidence="4" type="ORF">V9T40_011545</name>
</gene>
<evidence type="ECO:0000313" key="5">
    <source>
        <dbReference type="Proteomes" id="UP001367676"/>
    </source>
</evidence>
<dbReference type="Proteomes" id="UP001367676">
    <property type="component" value="Unassembled WGS sequence"/>
</dbReference>
<comment type="similarity">
    <text evidence="2">Belongs to the major royal jelly protein family.</text>
</comment>
<sequence length="461" mass="52664">MSYVGQSFVWPADYNWFSINDVQKYPPVQKANTSLVYPWLLSMWALGAFDRTRFPDLRTNPTVELVQQAETFKEAVSWSLIDIQYPSAADRAAAIQNKAFIPENNLPLGVHAFKNRIFVSLPKWKDGVPITLGVVGKNEGAHPAIRPYPNWAWNVAAKCQGLTSVFRMDIDVCHRLWVMDSGVVDAENTVNQLCPPQIVIFNLETDKLVWRYTIPQGQVPGSSLLSNIVVEVLNNDCADAYAYLGDVFRYGVVVYSYKQNRSWRLTHSYFYPDPLASDYSIDNIQFQWVDGLFGMALSPPDDRGNTYLFFHPLSSYREFSVPTWVLRNESLGFSMNQFFQVEGSPRDISLAHSTGSAMSRDGILFYNLLSRSAVGCWNWRHEYRPENQEVLVQNNKSLSFPNDLRVDLEPQQSVWVLSNRLHRFLYDRLNPKEINFRILTASVKTAVEGTVCENVNTVKNP</sequence>
<keyword evidence="3" id="KW-0964">Secreted</keyword>
<comment type="subcellular location">
    <subcellularLocation>
        <location evidence="1">Secreted</location>
    </subcellularLocation>
</comment>
<protein>
    <recommendedName>
        <fullName evidence="6">Bee-milk protein</fullName>
    </recommendedName>
</protein>
<reference evidence="4 5" key="1">
    <citation type="submission" date="2024-03" db="EMBL/GenBank/DDBJ databases">
        <title>Adaptation during the transition from Ophiocordyceps entomopathogen to insect associate is accompanied by gene loss and intensified selection.</title>
        <authorList>
            <person name="Ward C.M."/>
            <person name="Onetto C.A."/>
            <person name="Borneman A.R."/>
        </authorList>
    </citation>
    <scope>NUCLEOTIDE SEQUENCE [LARGE SCALE GENOMIC DNA]</scope>
    <source>
        <strain evidence="4">AWRI1</strain>
        <tissue evidence="4">Single Adult Female</tissue>
    </source>
</reference>
<dbReference type="FunFam" id="2.120.10.30:FF:000045">
    <property type="entry name" value="Blast:Protein yellow"/>
    <property type="match status" value="1"/>
</dbReference>
<dbReference type="EMBL" id="JBBCAQ010000037">
    <property type="protein sequence ID" value="KAK7574354.1"/>
    <property type="molecule type" value="Genomic_DNA"/>
</dbReference>
<evidence type="ECO:0000256" key="3">
    <source>
        <dbReference type="ARBA" id="ARBA00022525"/>
    </source>
</evidence>
<comment type="caution">
    <text evidence="4">The sequence shown here is derived from an EMBL/GenBank/DDBJ whole genome shotgun (WGS) entry which is preliminary data.</text>
</comment>
<accession>A0AAN9T730</accession>
<evidence type="ECO:0000256" key="2">
    <source>
        <dbReference type="ARBA" id="ARBA00009127"/>
    </source>
</evidence>
<dbReference type="PRINTS" id="PR01366">
    <property type="entry name" value="ROYALJELLY"/>
</dbReference>